<reference evidence="1 2" key="2">
    <citation type="journal article" date="2011" name="Stand. Genomic Sci.">
        <title>Complete genome sequence of 'Enterobacter lignolyticus' SCF1.</title>
        <authorList>
            <person name="Deangelis K.M."/>
            <person name="D'Haeseleer P."/>
            <person name="Chivian D."/>
            <person name="Fortney J.L."/>
            <person name="Khudyakov J."/>
            <person name="Simmons B."/>
            <person name="Woo H."/>
            <person name="Arkin A.P."/>
            <person name="Davenport K.W."/>
            <person name="Goodwin L."/>
            <person name="Chen A."/>
            <person name="Ivanova N."/>
            <person name="Kyrpides N.C."/>
            <person name="Mavromatis K."/>
            <person name="Woyke T."/>
            <person name="Hazen T.C."/>
        </authorList>
    </citation>
    <scope>NUCLEOTIDE SEQUENCE [LARGE SCALE GENOMIC DNA]</scope>
    <source>
        <strain evidence="1 2">SCF1</strain>
    </source>
</reference>
<gene>
    <name evidence="1" type="ordered locus">Entcl_0870</name>
</gene>
<dbReference type="KEGG" id="esc:Entcl_0870"/>
<dbReference type="EMBL" id="CP002272">
    <property type="protein sequence ID" value="ADO47143.1"/>
    <property type="molecule type" value="Genomic_DNA"/>
</dbReference>
<organism evidence="1 2">
    <name type="scientific">Enterobacter lignolyticus (strain SCF1)</name>
    <dbReference type="NCBI Taxonomy" id="701347"/>
    <lineage>
        <taxon>Bacteria</taxon>
        <taxon>Pseudomonadati</taxon>
        <taxon>Pseudomonadota</taxon>
        <taxon>Gammaproteobacteria</taxon>
        <taxon>Enterobacterales</taxon>
        <taxon>Enterobacteriaceae</taxon>
        <taxon>Pluralibacter</taxon>
    </lineage>
</organism>
<dbReference type="AlphaFoldDB" id="E3G4Z4"/>
<dbReference type="Proteomes" id="UP000006872">
    <property type="component" value="Chromosome"/>
</dbReference>
<protein>
    <submittedName>
        <fullName evidence="1">Uncharacterized protein</fullName>
    </submittedName>
</protein>
<sequence length="37" mass="4209">MITTGAVILYTNNHSNRMDKNKISKVLTVYKFILAPL</sequence>
<evidence type="ECO:0000313" key="2">
    <source>
        <dbReference type="Proteomes" id="UP000006872"/>
    </source>
</evidence>
<name>E3G4Z4_ENTLS</name>
<dbReference type="HOGENOM" id="CLU_3343363_0_0_6"/>
<keyword evidence="2" id="KW-1185">Reference proteome</keyword>
<evidence type="ECO:0000313" key="1">
    <source>
        <dbReference type="EMBL" id="ADO47143.1"/>
    </source>
</evidence>
<accession>E3G4Z4</accession>
<proteinExistence type="predicted"/>
<reference evidence="2" key="1">
    <citation type="submission" date="2010-10" db="EMBL/GenBank/DDBJ databases">
        <title>Complete sequence of Enterobacter cloacae SCF1.</title>
        <authorList>
            <consortium name="US DOE Joint Genome Institute"/>
            <person name="Lucas S."/>
            <person name="Copeland A."/>
            <person name="Lapidus A."/>
            <person name="Cheng J.-F."/>
            <person name="Bruce D."/>
            <person name="Goodwin L."/>
            <person name="Pitluck S."/>
            <person name="Davenport K."/>
            <person name="Detter J.C."/>
            <person name="Han C."/>
            <person name="Tapia R."/>
            <person name="Land M."/>
            <person name="Hauser L."/>
            <person name="Chang Y.-J."/>
            <person name="Jeffries C."/>
            <person name="Kyrpides N."/>
            <person name="Ivanova N."/>
            <person name="Mikhailova N."/>
            <person name="DeAngelis K."/>
            <person name="Arkin A.P."/>
            <person name="Chivian D."/>
            <person name="Edwards B."/>
            <person name="Woo H."/>
            <person name="Hazen T.C."/>
            <person name="Woyke T."/>
        </authorList>
    </citation>
    <scope>NUCLEOTIDE SEQUENCE [LARGE SCALE GENOMIC DNA]</scope>
    <source>
        <strain evidence="2">SCF1</strain>
    </source>
</reference>